<sequence length="101" mass="11362">MTIDQVNNMSVSDEKEKVQEEELHGEIEAPKELPDGNQESELITGIGEANTSLLQDTTTQEGWTKVVNTMTDDKTNRNKQGMRIMRTKTRRIVQATSGQEP</sequence>
<reference evidence="2 3" key="1">
    <citation type="submission" date="2024-02" db="EMBL/GenBank/DDBJ databases">
        <title>de novo genome assembly of Solanum bulbocastanum strain 11H21.</title>
        <authorList>
            <person name="Hosaka A.J."/>
        </authorList>
    </citation>
    <scope>NUCLEOTIDE SEQUENCE [LARGE SCALE GENOMIC DNA]</scope>
    <source>
        <tissue evidence="2">Young leaves</tissue>
    </source>
</reference>
<accession>A0AAN8YFP9</accession>
<evidence type="ECO:0000313" key="2">
    <source>
        <dbReference type="EMBL" id="KAK6791709.1"/>
    </source>
</evidence>
<evidence type="ECO:0000256" key="1">
    <source>
        <dbReference type="SAM" id="MobiDB-lite"/>
    </source>
</evidence>
<dbReference type="AlphaFoldDB" id="A0AAN8YFP9"/>
<comment type="caution">
    <text evidence="2">The sequence shown here is derived from an EMBL/GenBank/DDBJ whole genome shotgun (WGS) entry which is preliminary data.</text>
</comment>
<organism evidence="2 3">
    <name type="scientific">Solanum bulbocastanum</name>
    <name type="common">Wild potato</name>
    <dbReference type="NCBI Taxonomy" id="147425"/>
    <lineage>
        <taxon>Eukaryota</taxon>
        <taxon>Viridiplantae</taxon>
        <taxon>Streptophyta</taxon>
        <taxon>Embryophyta</taxon>
        <taxon>Tracheophyta</taxon>
        <taxon>Spermatophyta</taxon>
        <taxon>Magnoliopsida</taxon>
        <taxon>eudicotyledons</taxon>
        <taxon>Gunneridae</taxon>
        <taxon>Pentapetalae</taxon>
        <taxon>asterids</taxon>
        <taxon>lamiids</taxon>
        <taxon>Solanales</taxon>
        <taxon>Solanaceae</taxon>
        <taxon>Solanoideae</taxon>
        <taxon>Solaneae</taxon>
        <taxon>Solanum</taxon>
    </lineage>
</organism>
<feature type="region of interest" description="Disordered" evidence="1">
    <location>
        <begin position="1"/>
        <end position="38"/>
    </location>
</feature>
<gene>
    <name evidence="2" type="ORF">RDI58_010790</name>
</gene>
<proteinExistence type="predicted"/>
<dbReference type="Proteomes" id="UP001371456">
    <property type="component" value="Unassembled WGS sequence"/>
</dbReference>
<evidence type="ECO:0000313" key="3">
    <source>
        <dbReference type="Proteomes" id="UP001371456"/>
    </source>
</evidence>
<protein>
    <submittedName>
        <fullName evidence="2">Uncharacterized protein</fullName>
    </submittedName>
</protein>
<feature type="compositionally biased region" description="Polar residues" evidence="1">
    <location>
        <begin position="1"/>
        <end position="11"/>
    </location>
</feature>
<dbReference type="EMBL" id="JBANQN010000004">
    <property type="protein sequence ID" value="KAK6791709.1"/>
    <property type="molecule type" value="Genomic_DNA"/>
</dbReference>
<feature type="compositionally biased region" description="Basic and acidic residues" evidence="1">
    <location>
        <begin position="12"/>
        <end position="34"/>
    </location>
</feature>
<keyword evidence="3" id="KW-1185">Reference proteome</keyword>
<name>A0AAN8YFP9_SOLBU</name>